<proteinExistence type="predicted"/>
<keyword evidence="2" id="KW-1185">Reference proteome</keyword>
<dbReference type="EMBL" id="JARPUR010000004">
    <property type="protein sequence ID" value="KAK4876605.1"/>
    <property type="molecule type" value="Genomic_DNA"/>
</dbReference>
<gene>
    <name evidence="1" type="ORF">RN001_009111</name>
</gene>
<reference evidence="2" key="1">
    <citation type="submission" date="2023-01" db="EMBL/GenBank/DDBJ databases">
        <title>Key to firefly adult light organ development and bioluminescence: homeobox transcription factors regulate luciferase expression and transportation to peroxisome.</title>
        <authorList>
            <person name="Fu X."/>
        </authorList>
    </citation>
    <scope>NUCLEOTIDE SEQUENCE [LARGE SCALE GENOMIC DNA]</scope>
</reference>
<evidence type="ECO:0008006" key="3">
    <source>
        <dbReference type="Google" id="ProtNLM"/>
    </source>
</evidence>
<dbReference type="Proteomes" id="UP001353858">
    <property type="component" value="Unassembled WGS sequence"/>
</dbReference>
<dbReference type="AlphaFoldDB" id="A0AAN7Q267"/>
<name>A0AAN7Q267_9COLE</name>
<accession>A0AAN7Q267</accession>
<comment type="caution">
    <text evidence="1">The sequence shown here is derived from an EMBL/GenBank/DDBJ whole genome shotgun (WGS) entry which is preliminary data.</text>
</comment>
<sequence>MVRNYQRKTTKGADRGAVVANEGKGGGGVFCIETELARTLNQMQNWGYGLSREEVLDIVEIYVKRNELNTKFKDGRPGEQWFLNFCTRNKLSLEKPQGVEAARKKQENPWTIYGFIDLVEKPVENLNLTT</sequence>
<organism evidence="1 2">
    <name type="scientific">Aquatica leii</name>
    <dbReference type="NCBI Taxonomy" id="1421715"/>
    <lineage>
        <taxon>Eukaryota</taxon>
        <taxon>Metazoa</taxon>
        <taxon>Ecdysozoa</taxon>
        <taxon>Arthropoda</taxon>
        <taxon>Hexapoda</taxon>
        <taxon>Insecta</taxon>
        <taxon>Pterygota</taxon>
        <taxon>Neoptera</taxon>
        <taxon>Endopterygota</taxon>
        <taxon>Coleoptera</taxon>
        <taxon>Polyphaga</taxon>
        <taxon>Elateriformia</taxon>
        <taxon>Elateroidea</taxon>
        <taxon>Lampyridae</taxon>
        <taxon>Luciolinae</taxon>
        <taxon>Aquatica</taxon>
    </lineage>
</organism>
<evidence type="ECO:0000313" key="2">
    <source>
        <dbReference type="Proteomes" id="UP001353858"/>
    </source>
</evidence>
<protein>
    <recommendedName>
        <fullName evidence="3">HTH CENPB-type domain-containing protein</fullName>
    </recommendedName>
</protein>
<evidence type="ECO:0000313" key="1">
    <source>
        <dbReference type="EMBL" id="KAK4876605.1"/>
    </source>
</evidence>